<dbReference type="PANTHER" id="PTHR38733:SF1">
    <property type="entry name" value="TYPE IV METHYL-DIRECTED RESTRICTION ENZYME ECOKMCRBC"/>
    <property type="match status" value="1"/>
</dbReference>
<keyword evidence="2" id="KW-1185">Reference proteome</keyword>
<evidence type="ECO:0000313" key="1">
    <source>
        <dbReference type="EMBL" id="QWG00546.1"/>
    </source>
</evidence>
<dbReference type="KEGG" id="fya:KMW28_12875"/>
<organism evidence="1 2">
    <name type="scientific">Flammeovirga yaeyamensis</name>
    <dbReference type="NCBI Taxonomy" id="367791"/>
    <lineage>
        <taxon>Bacteria</taxon>
        <taxon>Pseudomonadati</taxon>
        <taxon>Bacteroidota</taxon>
        <taxon>Cytophagia</taxon>
        <taxon>Cytophagales</taxon>
        <taxon>Flammeovirgaceae</taxon>
        <taxon>Flammeovirga</taxon>
    </lineage>
</organism>
<dbReference type="Pfam" id="PF10117">
    <property type="entry name" value="McrBC"/>
    <property type="match status" value="1"/>
</dbReference>
<evidence type="ECO:0000313" key="2">
    <source>
        <dbReference type="Proteomes" id="UP000678679"/>
    </source>
</evidence>
<name>A0AAX1MZH9_9BACT</name>
<dbReference type="EMBL" id="CP076132">
    <property type="protein sequence ID" value="QWG00546.1"/>
    <property type="molecule type" value="Genomic_DNA"/>
</dbReference>
<dbReference type="InterPro" id="IPR019292">
    <property type="entry name" value="McrC"/>
</dbReference>
<reference evidence="1 2" key="1">
    <citation type="submission" date="2021-05" db="EMBL/GenBank/DDBJ databases">
        <title>Comparative genomic studies on the polysaccharide-degrading batcterial strains of the Flammeovirga genus.</title>
        <authorList>
            <person name="Zewei F."/>
            <person name="Zheng Z."/>
            <person name="Yu L."/>
            <person name="Ruyue G."/>
            <person name="Yanhong M."/>
            <person name="Yuanyuan C."/>
            <person name="Jingyan G."/>
            <person name="Wenjun H."/>
        </authorList>
    </citation>
    <scope>NUCLEOTIDE SEQUENCE [LARGE SCALE GENOMIC DNA]</scope>
    <source>
        <strain evidence="1 2">NBRC:100898</strain>
    </source>
</reference>
<proteinExistence type="predicted"/>
<sequence>MQTIFSLYEHQTLRLGNEVNGVKFTQHHLEALENYYGNGTPYFALVNKGIKATEYVGVINVDDIVIEVLPKADKDNNFDRWRKVLIGMLKTVGAFRVSSPSSADLSIKRNYLLDLYFEMYIKEINYLVRTGLVKKYRTSENNQKALKGKLMMSKHLQKNIIHKERFYVSHTVYDQQHEVHQILYKALQLVYQLNNNPALNVRATLFSFPEMKDLKVSHDTFDKIALNRKLKPYEKALDIARLLLLNYHPDLTKGGNDVLALMFDMNALWERFVLISLQRKLTDYKIKGQTSKLFWVGKDRGRSYMRPDILMEHKENNQKIVLDTKWKHIQSNTPNPSDLRQMFAYSQFFDAEKVALIYPGLLGVNKGHYKWENDVECGVLQIGVDEDLGKFVGGVVERVREFCLS</sequence>
<dbReference type="Proteomes" id="UP000678679">
    <property type="component" value="Chromosome 1"/>
</dbReference>
<dbReference type="PANTHER" id="PTHR38733">
    <property type="entry name" value="PROTEIN MCRC"/>
    <property type="match status" value="1"/>
</dbReference>
<accession>A0AAX1MZH9</accession>
<gene>
    <name evidence="1" type="ORF">KMW28_12875</name>
</gene>
<dbReference type="AlphaFoldDB" id="A0AAX1MZH9"/>
<protein>
    <submittedName>
        <fullName evidence="1">McrC family protein</fullName>
    </submittedName>
</protein>
<dbReference type="RefSeq" id="WP_169663061.1">
    <property type="nucleotide sequence ID" value="NZ_CP076132.1"/>
</dbReference>